<dbReference type="GO" id="GO:0016811">
    <property type="term" value="F:hydrolase activity, acting on carbon-nitrogen (but not peptide) bonds, in linear amides"/>
    <property type="evidence" value="ECO:0007669"/>
    <property type="project" value="TreeGrafter"/>
</dbReference>
<evidence type="ECO:0000256" key="4">
    <source>
        <dbReference type="ARBA" id="ARBA00022833"/>
    </source>
</evidence>
<dbReference type="InterPro" id="IPR024087">
    <property type="entry name" value="Creatininase-like_sf"/>
</dbReference>
<name>A0A238LJU7_9RHOB</name>
<keyword evidence="2" id="KW-0479">Metal-binding</keyword>
<dbReference type="Proteomes" id="UP000201613">
    <property type="component" value="Unassembled WGS sequence"/>
</dbReference>
<keyword evidence="7" id="KW-1185">Reference proteome</keyword>
<dbReference type="RefSeq" id="WP_093994072.1">
    <property type="nucleotide sequence ID" value="NZ_FXZK01000014.1"/>
</dbReference>
<dbReference type="AlphaFoldDB" id="A0A238LJU7"/>
<evidence type="ECO:0000256" key="2">
    <source>
        <dbReference type="ARBA" id="ARBA00022723"/>
    </source>
</evidence>
<proteinExistence type="inferred from homology"/>
<organism evidence="6 7">
    <name type="scientific">Flavimaricola marinus</name>
    <dbReference type="NCBI Taxonomy" id="1819565"/>
    <lineage>
        <taxon>Bacteria</taxon>
        <taxon>Pseudomonadati</taxon>
        <taxon>Pseudomonadota</taxon>
        <taxon>Alphaproteobacteria</taxon>
        <taxon>Rhodobacterales</taxon>
        <taxon>Paracoccaceae</taxon>
        <taxon>Flavimaricola</taxon>
    </lineage>
</organism>
<protein>
    <submittedName>
        <fullName evidence="6">Creatinine amidohydrolase</fullName>
        <ecNumber evidence="6">3.5.2.10</ecNumber>
    </submittedName>
</protein>
<gene>
    <name evidence="6" type="primary">crnA_5</name>
    <name evidence="6" type="ORF">LOM8899_04075</name>
</gene>
<comment type="cofactor">
    <cofactor evidence="1">
        <name>Zn(2+)</name>
        <dbReference type="ChEBI" id="CHEBI:29105"/>
    </cofactor>
</comment>
<dbReference type="GO" id="GO:0009231">
    <property type="term" value="P:riboflavin biosynthetic process"/>
    <property type="evidence" value="ECO:0007669"/>
    <property type="project" value="TreeGrafter"/>
</dbReference>
<dbReference type="GO" id="GO:0046872">
    <property type="term" value="F:metal ion binding"/>
    <property type="evidence" value="ECO:0007669"/>
    <property type="project" value="UniProtKB-KW"/>
</dbReference>
<sequence length="245" mass="26629">MRYELMRPDQIRAAIAANTPVVLPLGVLEYHGEHLPLGMDSLAVTRVFDRLEQTRELVILPAFPYGAASHAVRGPEGGAVHVGAEALVPFAEAMFYGLLRVGFRNIHAVIHHQTENFGQGMPTDLAFRLAGRQAVFKLIEGERGEGWWGNADNASYYEGHAAGDNPFNWVQVHPLMDQGVIDAFHFDHAGLGETALMLALAPETVDMEALAKGAPWYVAGAEAATAEEGERGVALILERLNRLLG</sequence>
<dbReference type="EC" id="3.5.2.10" evidence="6"/>
<evidence type="ECO:0000256" key="5">
    <source>
        <dbReference type="ARBA" id="ARBA00024029"/>
    </source>
</evidence>
<accession>A0A238LJU7</accession>
<evidence type="ECO:0000313" key="7">
    <source>
        <dbReference type="Proteomes" id="UP000201613"/>
    </source>
</evidence>
<evidence type="ECO:0000313" key="6">
    <source>
        <dbReference type="EMBL" id="SMY09902.1"/>
    </source>
</evidence>
<dbReference type="InterPro" id="IPR003785">
    <property type="entry name" value="Creatininase/forma_Hydrolase"/>
</dbReference>
<dbReference type="PANTHER" id="PTHR35005:SF1">
    <property type="entry name" value="2-AMINO-5-FORMYLAMINO-6-RIBOSYLAMINOPYRIMIDIN-4(3H)-ONE 5'-MONOPHOSPHATE DEFORMYLASE"/>
    <property type="match status" value="1"/>
</dbReference>
<dbReference type="SUPFAM" id="SSF102215">
    <property type="entry name" value="Creatininase"/>
    <property type="match status" value="1"/>
</dbReference>
<comment type="similarity">
    <text evidence="5">Belongs to the creatininase superfamily.</text>
</comment>
<dbReference type="Pfam" id="PF02633">
    <property type="entry name" value="Creatininase"/>
    <property type="match status" value="1"/>
</dbReference>
<dbReference type="GO" id="GO:0047789">
    <property type="term" value="F:creatininase activity"/>
    <property type="evidence" value="ECO:0007669"/>
    <property type="project" value="UniProtKB-EC"/>
</dbReference>
<dbReference type="OrthoDB" id="9801445at2"/>
<dbReference type="EMBL" id="FXZK01000014">
    <property type="protein sequence ID" value="SMY09902.1"/>
    <property type="molecule type" value="Genomic_DNA"/>
</dbReference>
<keyword evidence="3 6" id="KW-0378">Hydrolase</keyword>
<keyword evidence="4" id="KW-0862">Zinc</keyword>
<evidence type="ECO:0000256" key="1">
    <source>
        <dbReference type="ARBA" id="ARBA00001947"/>
    </source>
</evidence>
<dbReference type="Gene3D" id="3.40.50.10310">
    <property type="entry name" value="Creatininase"/>
    <property type="match status" value="1"/>
</dbReference>
<evidence type="ECO:0000256" key="3">
    <source>
        <dbReference type="ARBA" id="ARBA00022801"/>
    </source>
</evidence>
<reference evidence="6 7" key="1">
    <citation type="submission" date="2017-05" db="EMBL/GenBank/DDBJ databases">
        <authorList>
            <person name="Song R."/>
            <person name="Chenine A.L."/>
            <person name="Ruprecht R.M."/>
        </authorList>
    </citation>
    <scope>NUCLEOTIDE SEQUENCE [LARGE SCALE GENOMIC DNA]</scope>
    <source>
        <strain evidence="6 7">CECT 8899</strain>
    </source>
</reference>
<dbReference type="PANTHER" id="PTHR35005">
    <property type="entry name" value="3-DEHYDRO-SCYLLO-INOSOSE HYDROLASE"/>
    <property type="match status" value="1"/>
</dbReference>